<dbReference type="NCBIfam" id="TIGR00121">
    <property type="entry name" value="birA_ligase"/>
    <property type="match status" value="1"/>
</dbReference>
<dbReference type="GO" id="GO:0016740">
    <property type="term" value="F:transferase activity"/>
    <property type="evidence" value="ECO:0007669"/>
    <property type="project" value="UniProtKB-ARBA"/>
</dbReference>
<dbReference type="Pfam" id="PF03099">
    <property type="entry name" value="BPL_LplA_LipB"/>
    <property type="match status" value="1"/>
</dbReference>
<keyword evidence="5" id="KW-0805">Transcription regulation</keyword>
<dbReference type="SUPFAM" id="SSF46785">
    <property type="entry name" value="Winged helix' DNA-binding domain"/>
    <property type="match status" value="1"/>
</dbReference>
<dbReference type="InterPro" id="IPR013196">
    <property type="entry name" value="HTH_11"/>
</dbReference>
<feature type="binding site" evidence="5">
    <location>
        <begin position="90"/>
        <end position="92"/>
    </location>
    <ligand>
        <name>biotin</name>
        <dbReference type="ChEBI" id="CHEBI:57586"/>
    </ligand>
</feature>
<evidence type="ECO:0000256" key="5">
    <source>
        <dbReference type="HAMAP-Rule" id="MF_00978"/>
    </source>
</evidence>
<feature type="binding site" evidence="5">
    <location>
        <begin position="118"/>
        <end position="120"/>
    </location>
    <ligand>
        <name>biotin</name>
        <dbReference type="ChEBI" id="CHEBI:57586"/>
    </ligand>
</feature>
<dbReference type="PROSITE" id="PS51733">
    <property type="entry name" value="BPL_LPL_CATALYTIC"/>
    <property type="match status" value="1"/>
</dbReference>
<dbReference type="Gene3D" id="1.10.10.10">
    <property type="entry name" value="Winged helix-like DNA-binding domain superfamily/Winged helix DNA-binding domain"/>
    <property type="match status" value="1"/>
</dbReference>
<dbReference type="InterPro" id="IPR030855">
    <property type="entry name" value="Bifunct_BirA"/>
</dbReference>
<dbReference type="EMBL" id="BFAV01000018">
    <property type="protein sequence ID" value="GBF32046.1"/>
    <property type="molecule type" value="Genomic_DNA"/>
</dbReference>
<dbReference type="InterPro" id="IPR045864">
    <property type="entry name" value="aa-tRNA-synth_II/BPL/LPL"/>
</dbReference>
<keyword evidence="3 5" id="KW-0067">ATP-binding</keyword>
<feature type="domain" description="BPL/LPL catalytic" evidence="6">
    <location>
        <begin position="83"/>
        <end position="256"/>
    </location>
</feature>
<dbReference type="GO" id="GO:0003677">
    <property type="term" value="F:DNA binding"/>
    <property type="evidence" value="ECO:0007669"/>
    <property type="project" value="UniProtKB-UniRule"/>
</dbReference>
<name>A0A2L2XCU5_9FIRM</name>
<dbReference type="Gene3D" id="2.30.30.100">
    <property type="match status" value="1"/>
</dbReference>
<accession>A0A2L2XCU5</accession>
<keyword evidence="5" id="KW-0238">DNA-binding</keyword>
<dbReference type="GO" id="GO:0004077">
    <property type="term" value="F:biotin--[biotin carboxyl-carrier protein] ligase activity"/>
    <property type="evidence" value="ECO:0007669"/>
    <property type="project" value="UniProtKB-UniRule"/>
</dbReference>
<dbReference type="Gene3D" id="3.30.930.10">
    <property type="entry name" value="Bira Bifunctional Protein, Domain 2"/>
    <property type="match status" value="1"/>
</dbReference>
<dbReference type="Proteomes" id="UP000239549">
    <property type="component" value="Unassembled WGS sequence"/>
</dbReference>
<dbReference type="HAMAP" id="MF_00978">
    <property type="entry name" value="Bifunct_BirA"/>
    <property type="match status" value="1"/>
</dbReference>
<dbReference type="InterPro" id="IPR036390">
    <property type="entry name" value="WH_DNA-bd_sf"/>
</dbReference>
<dbReference type="GO" id="GO:0005737">
    <property type="term" value="C:cytoplasm"/>
    <property type="evidence" value="ECO:0007669"/>
    <property type="project" value="TreeGrafter"/>
</dbReference>
<dbReference type="GO" id="GO:0009249">
    <property type="term" value="P:protein lipoylation"/>
    <property type="evidence" value="ECO:0007669"/>
    <property type="project" value="UniProtKB-ARBA"/>
</dbReference>
<evidence type="ECO:0000313" key="8">
    <source>
        <dbReference type="Proteomes" id="UP000239549"/>
    </source>
</evidence>
<dbReference type="CDD" id="cd16442">
    <property type="entry name" value="BPL"/>
    <property type="match status" value="1"/>
</dbReference>
<dbReference type="Pfam" id="PF02237">
    <property type="entry name" value="BPL_C"/>
    <property type="match status" value="1"/>
</dbReference>
<evidence type="ECO:0000313" key="7">
    <source>
        <dbReference type="EMBL" id="GBF32046.1"/>
    </source>
</evidence>
<dbReference type="GO" id="GO:0006355">
    <property type="term" value="P:regulation of DNA-templated transcription"/>
    <property type="evidence" value="ECO:0007669"/>
    <property type="project" value="UniProtKB-UniRule"/>
</dbReference>
<gene>
    <name evidence="5" type="primary">birA</name>
    <name evidence="7" type="ORF">DCCM_0237</name>
</gene>
<dbReference type="PANTHER" id="PTHR12835">
    <property type="entry name" value="BIOTIN PROTEIN LIGASE"/>
    <property type="match status" value="1"/>
</dbReference>
<evidence type="ECO:0000256" key="1">
    <source>
        <dbReference type="ARBA" id="ARBA00022598"/>
    </source>
</evidence>
<dbReference type="InterPro" id="IPR003142">
    <property type="entry name" value="BPL_C"/>
</dbReference>
<dbReference type="CDD" id="cd00090">
    <property type="entry name" value="HTH_ARSR"/>
    <property type="match status" value="1"/>
</dbReference>
<dbReference type="OrthoDB" id="9807064at2"/>
<keyword evidence="5" id="KW-0804">Transcription</keyword>
<dbReference type="EC" id="6.3.4.15" evidence="5"/>
<keyword evidence="2 5" id="KW-0547">Nucleotide-binding</keyword>
<protein>
    <recommendedName>
        <fullName evidence="5">Bifunctional ligase/repressor BirA</fullName>
    </recommendedName>
    <alternativeName>
        <fullName evidence="5">Biotin--[acetyl-CoA-carboxylase] ligase</fullName>
        <ecNumber evidence="5">6.3.4.15</ecNumber>
    </alternativeName>
    <alternativeName>
        <fullName evidence="5">Biotin--protein ligase</fullName>
    </alternativeName>
    <alternativeName>
        <fullName evidence="5">Biotin-[acetyl-CoA carboxylase] synthetase</fullName>
    </alternativeName>
</protein>
<keyword evidence="1 5" id="KW-0436">Ligase</keyword>
<dbReference type="GO" id="GO:0005524">
    <property type="term" value="F:ATP binding"/>
    <property type="evidence" value="ECO:0007669"/>
    <property type="project" value="UniProtKB-UniRule"/>
</dbReference>
<feature type="DNA-binding region" description="H-T-H motif" evidence="5">
    <location>
        <begin position="19"/>
        <end position="38"/>
    </location>
</feature>
<reference evidence="8" key="1">
    <citation type="submission" date="2018-02" db="EMBL/GenBank/DDBJ databases">
        <title>Genome sequence of Desulfocucumis palustris strain NAW-5.</title>
        <authorList>
            <person name="Watanabe M."/>
            <person name="Kojima H."/>
            <person name="Fukui M."/>
        </authorList>
    </citation>
    <scope>NUCLEOTIDE SEQUENCE [LARGE SCALE GENOMIC DNA]</scope>
    <source>
        <strain evidence="8">NAW-5</strain>
    </source>
</reference>
<dbReference type="RefSeq" id="WP_104370629.1">
    <property type="nucleotide sequence ID" value="NZ_BFAV01000018.1"/>
</dbReference>
<dbReference type="AlphaFoldDB" id="A0A2L2XCU5"/>
<comment type="function">
    <text evidence="5">Acts both as a biotin--[acetyl-CoA-carboxylase] ligase and a repressor.</text>
</comment>
<organism evidence="7 8">
    <name type="scientific">Desulfocucumis palustris</name>
    <dbReference type="NCBI Taxonomy" id="1898651"/>
    <lineage>
        <taxon>Bacteria</taxon>
        <taxon>Bacillati</taxon>
        <taxon>Bacillota</taxon>
        <taxon>Clostridia</taxon>
        <taxon>Eubacteriales</taxon>
        <taxon>Desulfocucumaceae</taxon>
        <taxon>Desulfocucumis</taxon>
    </lineage>
</organism>
<evidence type="ECO:0000256" key="4">
    <source>
        <dbReference type="ARBA" id="ARBA00023267"/>
    </source>
</evidence>
<dbReference type="InterPro" id="IPR011991">
    <property type="entry name" value="ArsR-like_HTH"/>
</dbReference>
<dbReference type="SUPFAM" id="SSF55681">
    <property type="entry name" value="Class II aaRS and biotin synthetases"/>
    <property type="match status" value="1"/>
</dbReference>
<feature type="binding site" evidence="5">
    <location>
        <position position="114"/>
    </location>
    <ligand>
        <name>biotin</name>
        <dbReference type="ChEBI" id="CHEBI:57586"/>
    </ligand>
</feature>
<comment type="catalytic activity">
    <reaction evidence="5">
        <text>biotin + L-lysyl-[protein] + ATP = N(6)-biotinyl-L-lysyl-[protein] + AMP + diphosphate + H(+)</text>
        <dbReference type="Rhea" id="RHEA:11756"/>
        <dbReference type="Rhea" id="RHEA-COMP:9752"/>
        <dbReference type="Rhea" id="RHEA-COMP:10505"/>
        <dbReference type="ChEBI" id="CHEBI:15378"/>
        <dbReference type="ChEBI" id="CHEBI:29969"/>
        <dbReference type="ChEBI" id="CHEBI:30616"/>
        <dbReference type="ChEBI" id="CHEBI:33019"/>
        <dbReference type="ChEBI" id="CHEBI:57586"/>
        <dbReference type="ChEBI" id="CHEBI:83144"/>
        <dbReference type="ChEBI" id="CHEBI:456215"/>
        <dbReference type="EC" id="6.3.4.15"/>
    </reaction>
</comment>
<dbReference type="InterPro" id="IPR004143">
    <property type="entry name" value="BPL_LPL_catalytic"/>
</dbReference>
<sequence>MKNAVLRLLRENSPGYISGEEICKRMGVSRTAIWKHIQALRAEGYDIDSQTHSGYRLVAVPDRLYPEEIYCGLESVILGRNVYYFDSTASTNQAAREIAAGGGAEGTLVVAEEQTGGRGRMGRGWYAPRYLGIFCSLILRPELPPTEAPPVTMLAAVALARAIQEVCHIKAGIKWPNDILIGGKKLCGILTEMSAEMERLNYLVVGMGVNVNTADFPGELKEIATSLKIETGAFVSRRLLLQRLLYQFEQLYRVWLDKGFKPVLAEWKEYCVTLNCPVRVTSVRETLEGWAEDVDDTGALLLRLPDGTLKQLVAGEVSLRTQ</sequence>
<evidence type="ECO:0000256" key="3">
    <source>
        <dbReference type="ARBA" id="ARBA00022840"/>
    </source>
</evidence>
<comment type="caution">
    <text evidence="7">The sequence shown here is derived from an EMBL/GenBank/DDBJ whole genome shotgun (WGS) entry which is preliminary data.</text>
</comment>
<dbReference type="InterPro" id="IPR008988">
    <property type="entry name" value="Transcriptional_repressor_C"/>
</dbReference>
<comment type="similarity">
    <text evidence="5">Belongs to the biotin--protein ligase family.</text>
</comment>
<dbReference type="PANTHER" id="PTHR12835:SF5">
    <property type="entry name" value="BIOTIN--PROTEIN LIGASE"/>
    <property type="match status" value="1"/>
</dbReference>
<keyword evidence="4 5" id="KW-0092">Biotin</keyword>
<dbReference type="Pfam" id="PF08279">
    <property type="entry name" value="HTH_11"/>
    <property type="match status" value="1"/>
</dbReference>
<keyword evidence="5" id="KW-0678">Repressor</keyword>
<dbReference type="SUPFAM" id="SSF50037">
    <property type="entry name" value="C-terminal domain of transcriptional repressors"/>
    <property type="match status" value="1"/>
</dbReference>
<evidence type="ECO:0000256" key="2">
    <source>
        <dbReference type="ARBA" id="ARBA00022741"/>
    </source>
</evidence>
<dbReference type="InterPro" id="IPR036388">
    <property type="entry name" value="WH-like_DNA-bd_sf"/>
</dbReference>
<proteinExistence type="inferred from homology"/>
<keyword evidence="8" id="KW-1185">Reference proteome</keyword>
<evidence type="ECO:0000259" key="6">
    <source>
        <dbReference type="PROSITE" id="PS51733"/>
    </source>
</evidence>
<feature type="binding site" evidence="5">
    <location>
        <position position="185"/>
    </location>
    <ligand>
        <name>biotin</name>
        <dbReference type="ChEBI" id="CHEBI:57586"/>
    </ligand>
</feature>
<dbReference type="InterPro" id="IPR004408">
    <property type="entry name" value="Biotin_CoA_COase_ligase"/>
</dbReference>